<dbReference type="EMBL" id="JBFOLK010000006">
    <property type="protein sequence ID" value="KAL2506092.1"/>
    <property type="molecule type" value="Genomic_DNA"/>
</dbReference>
<gene>
    <name evidence="2" type="ORF">Adt_21713</name>
</gene>
<protein>
    <submittedName>
        <fullName evidence="2">Uncharacterized protein</fullName>
    </submittedName>
</protein>
<accession>A0ABD1T079</accession>
<sequence>MVIKSLGGRGKEGFPATCIIGNSNQLKYLVKDEAKSHCLNDQVCPYKCPKRASNLWSALDAIEGVGPSSLSEKFSNSTPTMDIDVDNRHFDDSDSGDKISTTAFVPVATVPLVPKVAMDASSPFSSREFLLSSENVQRQGKEKEIINDEGKKLAQKGE</sequence>
<reference evidence="3" key="1">
    <citation type="submission" date="2024-07" db="EMBL/GenBank/DDBJ databases">
        <title>Two chromosome-level genome assemblies of Korean endemic species Abeliophyllum distichum and Forsythia ovata (Oleaceae).</title>
        <authorList>
            <person name="Jang H."/>
        </authorList>
    </citation>
    <scope>NUCLEOTIDE SEQUENCE [LARGE SCALE GENOMIC DNA]</scope>
</reference>
<name>A0ABD1T079_9LAMI</name>
<feature type="compositionally biased region" description="Basic and acidic residues" evidence="1">
    <location>
        <begin position="139"/>
        <end position="158"/>
    </location>
</feature>
<comment type="caution">
    <text evidence="2">The sequence shown here is derived from an EMBL/GenBank/DDBJ whole genome shotgun (WGS) entry which is preliminary data.</text>
</comment>
<organism evidence="2 3">
    <name type="scientific">Abeliophyllum distichum</name>
    <dbReference type="NCBI Taxonomy" id="126358"/>
    <lineage>
        <taxon>Eukaryota</taxon>
        <taxon>Viridiplantae</taxon>
        <taxon>Streptophyta</taxon>
        <taxon>Embryophyta</taxon>
        <taxon>Tracheophyta</taxon>
        <taxon>Spermatophyta</taxon>
        <taxon>Magnoliopsida</taxon>
        <taxon>eudicotyledons</taxon>
        <taxon>Gunneridae</taxon>
        <taxon>Pentapetalae</taxon>
        <taxon>asterids</taxon>
        <taxon>lamiids</taxon>
        <taxon>Lamiales</taxon>
        <taxon>Oleaceae</taxon>
        <taxon>Forsythieae</taxon>
        <taxon>Abeliophyllum</taxon>
    </lineage>
</organism>
<keyword evidence="3" id="KW-1185">Reference proteome</keyword>
<proteinExistence type="predicted"/>
<feature type="region of interest" description="Disordered" evidence="1">
    <location>
        <begin position="135"/>
        <end position="158"/>
    </location>
</feature>
<dbReference type="AlphaFoldDB" id="A0ABD1T079"/>
<evidence type="ECO:0000256" key="1">
    <source>
        <dbReference type="SAM" id="MobiDB-lite"/>
    </source>
</evidence>
<evidence type="ECO:0000313" key="3">
    <source>
        <dbReference type="Proteomes" id="UP001604336"/>
    </source>
</evidence>
<dbReference type="Proteomes" id="UP001604336">
    <property type="component" value="Unassembled WGS sequence"/>
</dbReference>
<evidence type="ECO:0000313" key="2">
    <source>
        <dbReference type="EMBL" id="KAL2506092.1"/>
    </source>
</evidence>